<dbReference type="PANTHER" id="PTHR35176">
    <property type="entry name" value="HEME OXYGENASE HI_0854-RELATED"/>
    <property type="match status" value="1"/>
</dbReference>
<dbReference type="Pfam" id="PF01243">
    <property type="entry name" value="PNPOx_N"/>
    <property type="match status" value="1"/>
</dbReference>
<dbReference type="RefSeq" id="WP_387699622.1">
    <property type="nucleotide sequence ID" value="NZ_JBIAMX010000004.1"/>
</dbReference>
<dbReference type="EC" id="1.-.-.-" evidence="3"/>
<reference evidence="3 4" key="1">
    <citation type="submission" date="2024-10" db="EMBL/GenBank/DDBJ databases">
        <title>The Natural Products Discovery Center: Release of the First 8490 Sequenced Strains for Exploring Actinobacteria Biosynthetic Diversity.</title>
        <authorList>
            <person name="Kalkreuter E."/>
            <person name="Kautsar S.A."/>
            <person name="Yang D."/>
            <person name="Bader C.D."/>
            <person name="Teijaro C.N."/>
            <person name="Fluegel L."/>
            <person name="Davis C.M."/>
            <person name="Simpson J.R."/>
            <person name="Lauterbach L."/>
            <person name="Steele A.D."/>
            <person name="Gui C."/>
            <person name="Meng S."/>
            <person name="Li G."/>
            <person name="Viehrig K."/>
            <person name="Ye F."/>
            <person name="Su P."/>
            <person name="Kiefer A.F."/>
            <person name="Nichols A."/>
            <person name="Cepeda A.J."/>
            <person name="Yan W."/>
            <person name="Fan B."/>
            <person name="Jiang Y."/>
            <person name="Adhikari A."/>
            <person name="Zheng C.-J."/>
            <person name="Schuster L."/>
            <person name="Cowan T.M."/>
            <person name="Smanski M.J."/>
            <person name="Chevrette M.G."/>
            <person name="De Carvalho L.P.S."/>
            <person name="Shen B."/>
        </authorList>
    </citation>
    <scope>NUCLEOTIDE SEQUENCE [LARGE SCALE GENOMIC DNA]</scope>
    <source>
        <strain evidence="3 4">NPDC004045</strain>
    </source>
</reference>
<dbReference type="GO" id="GO:0016491">
    <property type="term" value="F:oxidoreductase activity"/>
    <property type="evidence" value="ECO:0007669"/>
    <property type="project" value="UniProtKB-KW"/>
</dbReference>
<keyword evidence="1 3" id="KW-0560">Oxidoreductase</keyword>
<name>A0ABW6PKE9_9NOCA</name>
<dbReference type="InterPro" id="IPR024031">
    <property type="entry name" value="MSMEG_5819/OxyR"/>
</dbReference>
<dbReference type="NCBIfam" id="TIGR04023">
    <property type="entry name" value="PPOX_MSMEG_5819"/>
    <property type="match status" value="1"/>
</dbReference>
<dbReference type="InterPro" id="IPR011576">
    <property type="entry name" value="Pyridox_Oxase_N"/>
</dbReference>
<feature type="domain" description="Pyridoxamine 5'-phosphate oxidase N-terminal" evidence="2">
    <location>
        <begin position="5"/>
        <end position="98"/>
    </location>
</feature>
<accession>A0ABW6PKE9</accession>
<dbReference type="InterPro" id="IPR052019">
    <property type="entry name" value="F420H2_bilvrd_red/Heme_oxyg"/>
</dbReference>
<dbReference type="Proteomes" id="UP001601444">
    <property type="component" value="Unassembled WGS sequence"/>
</dbReference>
<evidence type="ECO:0000313" key="4">
    <source>
        <dbReference type="Proteomes" id="UP001601444"/>
    </source>
</evidence>
<proteinExistence type="predicted"/>
<keyword evidence="4" id="KW-1185">Reference proteome</keyword>
<evidence type="ECO:0000259" key="2">
    <source>
        <dbReference type="Pfam" id="PF01243"/>
    </source>
</evidence>
<dbReference type="PANTHER" id="PTHR35176:SF6">
    <property type="entry name" value="HEME OXYGENASE HI_0854-RELATED"/>
    <property type="match status" value="1"/>
</dbReference>
<protein>
    <submittedName>
        <fullName evidence="3">PPOX class F420-dependent oxidoreductase</fullName>
        <ecNumber evidence="3">1.-.-.-</ecNumber>
    </submittedName>
</protein>
<evidence type="ECO:0000313" key="3">
    <source>
        <dbReference type="EMBL" id="MFF0542874.1"/>
    </source>
</evidence>
<evidence type="ECO:0000256" key="1">
    <source>
        <dbReference type="ARBA" id="ARBA00023002"/>
    </source>
</evidence>
<dbReference type="EMBL" id="JBIAMX010000004">
    <property type="protein sequence ID" value="MFF0542874.1"/>
    <property type="molecule type" value="Genomic_DNA"/>
</dbReference>
<gene>
    <name evidence="3" type="ORF">ACFYTF_08550</name>
</gene>
<dbReference type="Gene3D" id="2.30.110.10">
    <property type="entry name" value="Electron Transport, Fmn-binding Protein, Chain A"/>
    <property type="match status" value="1"/>
</dbReference>
<dbReference type="InterPro" id="IPR012349">
    <property type="entry name" value="Split_barrel_FMN-bd"/>
</dbReference>
<comment type="caution">
    <text evidence="3">The sequence shown here is derived from an EMBL/GenBank/DDBJ whole genome shotgun (WGS) entry which is preliminary data.</text>
</comment>
<sequence>MNELLTPAHRAYLAGQKLGRLATVRPDGTPQNNPVGFRYNPDLGTIDIAGWNMAASKKFRNLAGNPHVAFVVDDVAGVRPWRVRCLEIRGTAEALTGVASYISDEPDALIRIHPERVIAFGLDDAAA</sequence>
<dbReference type="SUPFAM" id="SSF50475">
    <property type="entry name" value="FMN-binding split barrel"/>
    <property type="match status" value="1"/>
</dbReference>
<organism evidence="3 4">
    <name type="scientific">Nocardia thailandica</name>
    <dbReference type="NCBI Taxonomy" id="257275"/>
    <lineage>
        <taxon>Bacteria</taxon>
        <taxon>Bacillati</taxon>
        <taxon>Actinomycetota</taxon>
        <taxon>Actinomycetes</taxon>
        <taxon>Mycobacteriales</taxon>
        <taxon>Nocardiaceae</taxon>
        <taxon>Nocardia</taxon>
    </lineage>
</organism>